<reference evidence="4" key="1">
    <citation type="journal article" date="2017" name="Nat. Commun.">
        <title>The asparagus genome sheds light on the origin and evolution of a young Y chromosome.</title>
        <authorList>
            <person name="Harkess A."/>
            <person name="Zhou J."/>
            <person name="Xu C."/>
            <person name="Bowers J.E."/>
            <person name="Van der Hulst R."/>
            <person name="Ayyampalayam S."/>
            <person name="Mercati F."/>
            <person name="Riccardi P."/>
            <person name="McKain M.R."/>
            <person name="Kakrana A."/>
            <person name="Tang H."/>
            <person name="Ray J."/>
            <person name="Groenendijk J."/>
            <person name="Arikit S."/>
            <person name="Mathioni S.M."/>
            <person name="Nakano M."/>
            <person name="Shan H."/>
            <person name="Telgmann-Rauber A."/>
            <person name="Kanno A."/>
            <person name="Yue Z."/>
            <person name="Chen H."/>
            <person name="Li W."/>
            <person name="Chen Y."/>
            <person name="Xu X."/>
            <person name="Zhang Y."/>
            <person name="Luo S."/>
            <person name="Chen H."/>
            <person name="Gao J."/>
            <person name="Mao Z."/>
            <person name="Pires J.C."/>
            <person name="Luo M."/>
            <person name="Kudrna D."/>
            <person name="Wing R.A."/>
            <person name="Meyers B.C."/>
            <person name="Yi K."/>
            <person name="Kong H."/>
            <person name="Lavrijsen P."/>
            <person name="Sunseri F."/>
            <person name="Falavigna A."/>
            <person name="Ye Y."/>
            <person name="Leebens-Mack J.H."/>
            <person name="Chen G."/>
        </authorList>
    </citation>
    <scope>NUCLEOTIDE SEQUENCE [LARGE SCALE GENOMIC DNA]</scope>
    <source>
        <strain evidence="4">cv. DH0086</strain>
    </source>
</reference>
<sequence length="188" mass="21010">MPVAPMQGGSFSSIPNHDREHQPLASALANASPDQQITVSVFLISNSRFLGEVDEVGEDDTAETTHWEGKRIGEKRGGEIFREGGRRKHRFNFSPNWFFSMARARLCSAKVTAMLLEMDQTEVLHLLQSPASLKAKVIEAMEVLRNVAQQQQPPANPLHSRLASPSLNDESSSSRRLIHFTVGWLHRL</sequence>
<evidence type="ECO:0000259" key="2">
    <source>
        <dbReference type="PROSITE" id="PS51309"/>
    </source>
</evidence>
<keyword evidence="4" id="KW-1185">Reference proteome</keyword>
<dbReference type="Pfam" id="PF00658">
    <property type="entry name" value="MLLE"/>
    <property type="match status" value="1"/>
</dbReference>
<dbReference type="InterPro" id="IPR036053">
    <property type="entry name" value="PABP-dom"/>
</dbReference>
<protein>
    <recommendedName>
        <fullName evidence="2">PABC domain-containing protein</fullName>
    </recommendedName>
</protein>
<feature type="domain" description="PABC" evidence="2">
    <location>
        <begin position="52"/>
        <end position="149"/>
    </location>
</feature>
<dbReference type="Gene3D" id="1.10.1900.10">
    <property type="entry name" value="c-terminal domain of poly(a) binding protein"/>
    <property type="match status" value="1"/>
</dbReference>
<dbReference type="GO" id="GO:0003723">
    <property type="term" value="F:RNA binding"/>
    <property type="evidence" value="ECO:0007669"/>
    <property type="project" value="InterPro"/>
</dbReference>
<dbReference type="Proteomes" id="UP000243459">
    <property type="component" value="Chromosome 3"/>
</dbReference>
<proteinExistence type="predicted"/>
<feature type="region of interest" description="Disordered" evidence="1">
    <location>
        <begin position="149"/>
        <end position="170"/>
    </location>
</feature>
<dbReference type="EMBL" id="CM007383">
    <property type="protein sequence ID" value="ONK76747.1"/>
    <property type="molecule type" value="Genomic_DNA"/>
</dbReference>
<dbReference type="AlphaFoldDB" id="A0A5P1FH56"/>
<dbReference type="InterPro" id="IPR002004">
    <property type="entry name" value="PABP_HYD_C"/>
</dbReference>
<organism evidence="3 4">
    <name type="scientific">Asparagus officinalis</name>
    <name type="common">Garden asparagus</name>
    <dbReference type="NCBI Taxonomy" id="4686"/>
    <lineage>
        <taxon>Eukaryota</taxon>
        <taxon>Viridiplantae</taxon>
        <taxon>Streptophyta</taxon>
        <taxon>Embryophyta</taxon>
        <taxon>Tracheophyta</taxon>
        <taxon>Spermatophyta</taxon>
        <taxon>Magnoliopsida</taxon>
        <taxon>Liliopsida</taxon>
        <taxon>Asparagales</taxon>
        <taxon>Asparagaceae</taxon>
        <taxon>Asparagoideae</taxon>
        <taxon>Asparagus</taxon>
    </lineage>
</organism>
<evidence type="ECO:0000313" key="4">
    <source>
        <dbReference type="Proteomes" id="UP000243459"/>
    </source>
</evidence>
<accession>A0A5P1FH56</accession>
<name>A0A5P1FH56_ASPOF</name>
<gene>
    <name evidence="3" type="ORF">A4U43_C03F31690</name>
</gene>
<evidence type="ECO:0000313" key="3">
    <source>
        <dbReference type="EMBL" id="ONK76747.1"/>
    </source>
</evidence>
<dbReference type="SUPFAM" id="SSF63570">
    <property type="entry name" value="PABC (PABP) domain"/>
    <property type="match status" value="1"/>
</dbReference>
<dbReference type="Gramene" id="ONK76747">
    <property type="protein sequence ID" value="ONK76747"/>
    <property type="gene ID" value="A4U43_C03F31690"/>
</dbReference>
<dbReference type="SMART" id="SM00517">
    <property type="entry name" value="PolyA"/>
    <property type="match status" value="1"/>
</dbReference>
<dbReference type="PROSITE" id="PS51309">
    <property type="entry name" value="PABC"/>
    <property type="match status" value="1"/>
</dbReference>
<evidence type="ECO:0000256" key="1">
    <source>
        <dbReference type="SAM" id="MobiDB-lite"/>
    </source>
</evidence>